<dbReference type="PANTHER" id="PTHR15710:SF202">
    <property type="entry name" value="RING-TYPE E3 UBIQUITIN TRANSFERASE"/>
    <property type="match status" value="1"/>
</dbReference>
<dbReference type="SUPFAM" id="SSF57850">
    <property type="entry name" value="RING/U-box"/>
    <property type="match status" value="1"/>
</dbReference>
<evidence type="ECO:0000259" key="10">
    <source>
        <dbReference type="PROSITE" id="PS50089"/>
    </source>
</evidence>
<evidence type="ECO:0000256" key="5">
    <source>
        <dbReference type="ARBA" id="ARBA00022771"/>
    </source>
</evidence>
<feature type="compositionally biased region" description="Low complexity" evidence="9">
    <location>
        <begin position="310"/>
        <end position="327"/>
    </location>
</feature>
<name>M8C4C7_AEGTA</name>
<feature type="region of interest" description="Disordered" evidence="9">
    <location>
        <begin position="296"/>
        <end position="336"/>
    </location>
</feature>
<evidence type="ECO:0000313" key="11">
    <source>
        <dbReference type="EnsemblPlants" id="EMT21882"/>
    </source>
</evidence>
<dbReference type="EC" id="2.3.2.27" evidence="2"/>
<accession>M8C4C7</accession>
<comment type="catalytic activity">
    <reaction evidence="1">
        <text>S-ubiquitinyl-[E2 ubiquitin-conjugating enzyme]-L-cysteine + [acceptor protein]-L-lysine = [E2 ubiquitin-conjugating enzyme]-L-cysteine + N(6)-ubiquitinyl-[acceptor protein]-L-lysine.</text>
        <dbReference type="EC" id="2.3.2.27"/>
    </reaction>
</comment>
<protein>
    <recommendedName>
        <fullName evidence="2">RING-type E3 ubiquitin transferase</fullName>
        <ecNumber evidence="2">2.3.2.27</ecNumber>
    </recommendedName>
</protein>
<keyword evidence="5" id="KW-0863">Zinc-finger</keyword>
<keyword evidence="6" id="KW-0833">Ubl conjugation pathway</keyword>
<keyword evidence="8" id="KW-0175">Coiled coil</keyword>
<evidence type="ECO:0000256" key="6">
    <source>
        <dbReference type="ARBA" id="ARBA00022786"/>
    </source>
</evidence>
<sequence>MTERFEDIVSKKVEAFVKRSDIKEGKKAERFKLLMEAIGKKLALEEKRALIEEKKALLEEKEQLEEKKVKIAVDAEDAEMLSLEAESLDADARMIMVGKTRLFPQTINVLLAYFPCSKIDDPNRTTTEVMDTRGRAGGTSYGDYFVGPGLEQLIEQLAENDPNRYGTPPAAESALPTLPDVVVTDAMVAAAEGAECAVCKEDFSPGDGAKQMPCKHIYHADCIVPWLELHNSCPICRFELPTDDPDYEGNKASNPQSAVGIAAAAAASGSSGAAEEGGEESGETARVVERRFNVSLPWPFGGSAGQTPQQDGNNAGAGSSSQDSGSQDGAGGSNKN</sequence>
<feature type="domain" description="RING-type" evidence="10">
    <location>
        <begin position="196"/>
        <end position="237"/>
    </location>
</feature>
<evidence type="ECO:0000256" key="4">
    <source>
        <dbReference type="ARBA" id="ARBA00022723"/>
    </source>
</evidence>
<evidence type="ECO:0000256" key="3">
    <source>
        <dbReference type="ARBA" id="ARBA00022679"/>
    </source>
</evidence>
<reference evidence="11" key="1">
    <citation type="submission" date="2015-06" db="UniProtKB">
        <authorList>
            <consortium name="EnsemblPlants"/>
        </authorList>
    </citation>
    <scope>IDENTIFICATION</scope>
</reference>
<dbReference type="CDD" id="cd16667">
    <property type="entry name" value="RING-H2_RNF126-like"/>
    <property type="match status" value="1"/>
</dbReference>
<keyword evidence="7" id="KW-0862">Zinc</keyword>
<dbReference type="FunFam" id="3.30.40.10:FF:000022">
    <property type="entry name" value="E3 ubiquitin-protein ligase RING1-like"/>
    <property type="match status" value="1"/>
</dbReference>
<keyword evidence="4" id="KW-0479">Metal-binding</keyword>
<dbReference type="GO" id="GO:0005737">
    <property type="term" value="C:cytoplasm"/>
    <property type="evidence" value="ECO:0007669"/>
    <property type="project" value="TreeGrafter"/>
</dbReference>
<evidence type="ECO:0000256" key="1">
    <source>
        <dbReference type="ARBA" id="ARBA00000900"/>
    </source>
</evidence>
<dbReference type="GO" id="GO:0061630">
    <property type="term" value="F:ubiquitin protein ligase activity"/>
    <property type="evidence" value="ECO:0007669"/>
    <property type="project" value="UniProtKB-EC"/>
</dbReference>
<evidence type="ECO:0000256" key="9">
    <source>
        <dbReference type="SAM" id="MobiDB-lite"/>
    </source>
</evidence>
<dbReference type="EnsemblPlants" id="EMT21882">
    <property type="protein sequence ID" value="EMT21882"/>
    <property type="gene ID" value="F775_01019"/>
</dbReference>
<dbReference type="Pfam" id="PF13639">
    <property type="entry name" value="zf-RING_2"/>
    <property type="match status" value="1"/>
</dbReference>
<proteinExistence type="predicted"/>
<dbReference type="PANTHER" id="PTHR15710">
    <property type="entry name" value="E3 UBIQUITIN-PROTEIN LIGASE PRAJA"/>
    <property type="match status" value="1"/>
</dbReference>
<dbReference type="GO" id="GO:0008270">
    <property type="term" value="F:zinc ion binding"/>
    <property type="evidence" value="ECO:0007669"/>
    <property type="project" value="UniProtKB-KW"/>
</dbReference>
<dbReference type="SMART" id="SM00184">
    <property type="entry name" value="RING"/>
    <property type="match status" value="1"/>
</dbReference>
<evidence type="ECO:0000256" key="2">
    <source>
        <dbReference type="ARBA" id="ARBA00012483"/>
    </source>
</evidence>
<dbReference type="AlphaFoldDB" id="M8C4C7"/>
<evidence type="ECO:0000256" key="8">
    <source>
        <dbReference type="SAM" id="Coils"/>
    </source>
</evidence>
<dbReference type="PROSITE" id="PS50089">
    <property type="entry name" value="ZF_RING_2"/>
    <property type="match status" value="1"/>
</dbReference>
<evidence type="ECO:0000256" key="7">
    <source>
        <dbReference type="ARBA" id="ARBA00022833"/>
    </source>
</evidence>
<keyword evidence="3" id="KW-0808">Transferase</keyword>
<dbReference type="InterPro" id="IPR013083">
    <property type="entry name" value="Znf_RING/FYVE/PHD"/>
</dbReference>
<dbReference type="GO" id="GO:0016567">
    <property type="term" value="P:protein ubiquitination"/>
    <property type="evidence" value="ECO:0007669"/>
    <property type="project" value="TreeGrafter"/>
</dbReference>
<dbReference type="Gene3D" id="3.30.40.10">
    <property type="entry name" value="Zinc/RING finger domain, C3HC4 (zinc finger)"/>
    <property type="match status" value="1"/>
</dbReference>
<dbReference type="InterPro" id="IPR001841">
    <property type="entry name" value="Znf_RING"/>
</dbReference>
<feature type="coiled-coil region" evidence="8">
    <location>
        <begin position="40"/>
        <end position="81"/>
    </location>
</feature>
<organism evidence="11">
    <name type="scientific">Aegilops tauschii</name>
    <name type="common">Tausch's goatgrass</name>
    <name type="synonym">Aegilops squarrosa</name>
    <dbReference type="NCBI Taxonomy" id="37682"/>
    <lineage>
        <taxon>Eukaryota</taxon>
        <taxon>Viridiplantae</taxon>
        <taxon>Streptophyta</taxon>
        <taxon>Embryophyta</taxon>
        <taxon>Tracheophyta</taxon>
        <taxon>Spermatophyta</taxon>
        <taxon>Magnoliopsida</taxon>
        <taxon>Liliopsida</taxon>
        <taxon>Poales</taxon>
        <taxon>Poaceae</taxon>
        <taxon>BOP clade</taxon>
        <taxon>Pooideae</taxon>
        <taxon>Triticodae</taxon>
        <taxon>Triticeae</taxon>
        <taxon>Triticinae</taxon>
        <taxon>Aegilops</taxon>
    </lineage>
</organism>